<evidence type="ECO:0000313" key="3">
    <source>
        <dbReference type="Proteomes" id="UP001159042"/>
    </source>
</evidence>
<comment type="caution">
    <text evidence="2">The sequence shown here is derived from an EMBL/GenBank/DDBJ whole genome shotgun (WGS) entry which is preliminary data.</text>
</comment>
<proteinExistence type="predicted"/>
<feature type="region of interest" description="Disordered" evidence="1">
    <location>
        <begin position="182"/>
        <end position="380"/>
    </location>
</feature>
<feature type="region of interest" description="Disordered" evidence="1">
    <location>
        <begin position="121"/>
        <end position="148"/>
    </location>
</feature>
<feature type="compositionally biased region" description="Basic and acidic residues" evidence="1">
    <location>
        <begin position="223"/>
        <end position="233"/>
    </location>
</feature>
<dbReference type="Proteomes" id="UP001159042">
    <property type="component" value="Unassembled WGS sequence"/>
</dbReference>
<sequence>MAPSPRDEDDSTPKPPDKNEKTKSEKSNASEGGKEKDKDEKTVLNLNDGELKALLDEAMNYKNPKDREGKKQTLYPGSNVDDPIPLDLDGAIEKKPYDLQTLQSNVLRSKYSVYIPTYNKKDPEEKKVDENGNALQQNPGTKAKKKKIQTDKNVVVLTAESVAGHRSDIIDDVDKLIQYIGGDKENSSSSKTKSSVHKSKQLHKQHTSEDGGRSKKQRAHSSKGKESRSELKKSNSLGEISIAKLDEYAFSSGHEKDTETKVVLRPGKGHNDRPKERRSWGNVEPPPIQSLYSNTSIENLEAAENWEVTKPKKKSKKRHNSISGGRRQTSASDPNAKHSNRAPSPDLRGKSACSVPHSEKSNDSSDVDSVHSLPIDGLNTPISYADIAKNSEKLKDKKVSPEKTEKVPNKEKSPTLKAEVEPKPEVKVIQTITNLFVDKHNVVVTAPVINNVKNIPPPDVHNIKCFPAISNNNKNVQVSVEKTAVKTNAVVSKVKNVPPGSKVNVKNAGANNNNVKVNVVLPSTVCVVQNDIQNDLT</sequence>
<feature type="compositionally biased region" description="Basic and acidic residues" evidence="1">
    <location>
        <begin position="121"/>
        <end position="130"/>
    </location>
</feature>
<organism evidence="2 3">
    <name type="scientific">Exocentrus adspersus</name>
    <dbReference type="NCBI Taxonomy" id="1586481"/>
    <lineage>
        <taxon>Eukaryota</taxon>
        <taxon>Metazoa</taxon>
        <taxon>Ecdysozoa</taxon>
        <taxon>Arthropoda</taxon>
        <taxon>Hexapoda</taxon>
        <taxon>Insecta</taxon>
        <taxon>Pterygota</taxon>
        <taxon>Neoptera</taxon>
        <taxon>Endopterygota</taxon>
        <taxon>Coleoptera</taxon>
        <taxon>Polyphaga</taxon>
        <taxon>Cucujiformia</taxon>
        <taxon>Chrysomeloidea</taxon>
        <taxon>Cerambycidae</taxon>
        <taxon>Lamiinae</taxon>
        <taxon>Acanthocinini</taxon>
        <taxon>Exocentrus</taxon>
    </lineage>
</organism>
<feature type="compositionally biased region" description="Basic and acidic residues" evidence="1">
    <location>
        <begin position="269"/>
        <end position="279"/>
    </location>
</feature>
<feature type="region of interest" description="Disordered" evidence="1">
    <location>
        <begin position="1"/>
        <end position="83"/>
    </location>
</feature>
<feature type="compositionally biased region" description="Basic and acidic residues" evidence="1">
    <location>
        <begin position="253"/>
        <end position="262"/>
    </location>
</feature>
<gene>
    <name evidence="2" type="ORF">NQ315_010899</name>
</gene>
<protein>
    <submittedName>
        <fullName evidence="2">Uncharacterized protein</fullName>
    </submittedName>
</protein>
<reference evidence="2 3" key="1">
    <citation type="journal article" date="2023" name="Insect Mol. Biol.">
        <title>Genome sequencing provides insights into the evolution of gene families encoding plant cell wall-degrading enzymes in longhorned beetles.</title>
        <authorList>
            <person name="Shin N.R."/>
            <person name="Okamura Y."/>
            <person name="Kirsch R."/>
            <person name="Pauchet Y."/>
        </authorList>
    </citation>
    <scope>NUCLEOTIDE SEQUENCE [LARGE SCALE GENOMIC DNA]</scope>
    <source>
        <strain evidence="2">EAD_L_NR</strain>
    </source>
</reference>
<feature type="compositionally biased region" description="Basic and acidic residues" evidence="1">
    <location>
        <begin position="11"/>
        <end position="42"/>
    </location>
</feature>
<feature type="compositionally biased region" description="Polar residues" evidence="1">
    <location>
        <begin position="321"/>
        <end position="333"/>
    </location>
</feature>
<accession>A0AAV8VQD2</accession>
<dbReference type="EMBL" id="JANEYG010000046">
    <property type="protein sequence ID" value="KAJ8916031.1"/>
    <property type="molecule type" value="Genomic_DNA"/>
</dbReference>
<dbReference type="AlphaFoldDB" id="A0AAV8VQD2"/>
<feature type="compositionally biased region" description="Basic residues" evidence="1">
    <location>
        <begin position="194"/>
        <end position="205"/>
    </location>
</feature>
<feature type="compositionally biased region" description="Basic residues" evidence="1">
    <location>
        <begin position="311"/>
        <end position="320"/>
    </location>
</feature>
<feature type="non-terminal residue" evidence="2">
    <location>
        <position position="537"/>
    </location>
</feature>
<feature type="region of interest" description="Disordered" evidence="1">
    <location>
        <begin position="393"/>
        <end position="419"/>
    </location>
</feature>
<keyword evidence="3" id="KW-1185">Reference proteome</keyword>
<name>A0AAV8VQD2_9CUCU</name>
<evidence type="ECO:0000313" key="2">
    <source>
        <dbReference type="EMBL" id="KAJ8916031.1"/>
    </source>
</evidence>
<evidence type="ECO:0000256" key="1">
    <source>
        <dbReference type="SAM" id="MobiDB-lite"/>
    </source>
</evidence>